<gene>
    <name evidence="1" type="ORF">PMO31116_03587</name>
</gene>
<evidence type="ECO:0008006" key="3">
    <source>
        <dbReference type="Google" id="ProtNLM"/>
    </source>
</evidence>
<reference evidence="1 2" key="1">
    <citation type="submission" date="2019-08" db="EMBL/GenBank/DDBJ databases">
        <authorList>
            <person name="Peeters C."/>
        </authorList>
    </citation>
    <scope>NUCLEOTIDE SEQUENCE [LARGE SCALE GENOMIC DNA]</scope>
    <source>
        <strain evidence="1 2">LMG 31116</strain>
    </source>
</reference>
<evidence type="ECO:0000313" key="1">
    <source>
        <dbReference type="EMBL" id="VVE30564.1"/>
    </source>
</evidence>
<sequence>MKAEIKSLHSLLLEDRLIDYWPDDVSNFGTWIRAYIGPRGEVSSESFDIHVCTPEWLKAQCATQSPLWGRHMLIVEVYDYDTIKTAIERYVAAVDGDDWADIAAKLSRVGAWEFEDYQDR</sequence>
<dbReference type="Pfam" id="PF15586">
    <property type="entry name" value="Imm8"/>
    <property type="match status" value="1"/>
</dbReference>
<proteinExistence type="predicted"/>
<name>A0A5E4X2Q7_9BURK</name>
<dbReference type="EMBL" id="CABPSD010000011">
    <property type="protein sequence ID" value="VVE30564.1"/>
    <property type="molecule type" value="Genomic_DNA"/>
</dbReference>
<keyword evidence="2" id="KW-1185">Reference proteome</keyword>
<dbReference type="AlphaFoldDB" id="A0A5E4X2Q7"/>
<evidence type="ECO:0000313" key="2">
    <source>
        <dbReference type="Proteomes" id="UP000368474"/>
    </source>
</evidence>
<accession>A0A5E4X2Q7</accession>
<dbReference type="InterPro" id="IPR028964">
    <property type="entry name" value="Imm8"/>
</dbReference>
<dbReference type="RefSeq" id="WP_150567879.1">
    <property type="nucleotide sequence ID" value="NZ_CABPSD010000011.1"/>
</dbReference>
<organism evidence="1 2">
    <name type="scientific">Pandoraea morbifera</name>
    <dbReference type="NCBI Taxonomy" id="2508300"/>
    <lineage>
        <taxon>Bacteria</taxon>
        <taxon>Pseudomonadati</taxon>
        <taxon>Pseudomonadota</taxon>
        <taxon>Betaproteobacteria</taxon>
        <taxon>Burkholderiales</taxon>
        <taxon>Burkholderiaceae</taxon>
        <taxon>Pandoraea</taxon>
    </lineage>
</organism>
<protein>
    <recommendedName>
        <fullName evidence="3">Immunity protein 8 of polymorphic toxin system</fullName>
    </recommendedName>
</protein>
<dbReference type="Proteomes" id="UP000368474">
    <property type="component" value="Unassembled WGS sequence"/>
</dbReference>